<evidence type="ECO:0000313" key="4">
    <source>
        <dbReference type="Proteomes" id="UP001152795"/>
    </source>
</evidence>
<protein>
    <submittedName>
        <fullName evidence="3">Uncharacterized protein</fullName>
    </submittedName>
</protein>
<feature type="transmembrane region" description="Helical" evidence="2">
    <location>
        <begin position="12"/>
        <end position="32"/>
    </location>
</feature>
<accession>A0A6S7ILQ7</accession>
<feature type="region of interest" description="Disordered" evidence="1">
    <location>
        <begin position="219"/>
        <end position="282"/>
    </location>
</feature>
<evidence type="ECO:0000256" key="1">
    <source>
        <dbReference type="SAM" id="MobiDB-lite"/>
    </source>
</evidence>
<name>A0A6S7ILQ7_PARCT</name>
<keyword evidence="2" id="KW-0812">Transmembrane</keyword>
<feature type="compositionally biased region" description="Basic and acidic residues" evidence="1">
    <location>
        <begin position="262"/>
        <end position="282"/>
    </location>
</feature>
<keyword evidence="4" id="KW-1185">Reference proteome</keyword>
<dbReference type="Proteomes" id="UP001152795">
    <property type="component" value="Unassembled WGS sequence"/>
</dbReference>
<sequence>KGTTDDSSKIIIIATTLGFGVFLSIVLIVLLIKYKRLKRALNLSSPVNIPLETNETSPEPLPVDEEAVYETGPNVDRRFCEDVATNANESEDITAEGRALLHHWVGVPSYADKTSGYETSVENEHQGGGNETIARVDQEFYDDVATNANASEDSSAEDRTSDHEEVEVPSNAQKASGHTERNKRPETLKTGATGDGDYQARSKEVDIIDTYIIPVPEEAQHETSGQNETCEEPKLSPETPVHTELDVKGRNTTEIRTYQKLAKQDSDDVTPAHERRVSYEDI</sequence>
<gene>
    <name evidence="3" type="ORF">PACLA_8A068794</name>
</gene>
<keyword evidence="2" id="KW-1133">Transmembrane helix</keyword>
<reference evidence="3" key="1">
    <citation type="submission" date="2020-04" db="EMBL/GenBank/DDBJ databases">
        <authorList>
            <person name="Alioto T."/>
            <person name="Alioto T."/>
            <person name="Gomez Garrido J."/>
        </authorList>
    </citation>
    <scope>NUCLEOTIDE SEQUENCE</scope>
    <source>
        <strain evidence="3">A484AB</strain>
    </source>
</reference>
<keyword evidence="2" id="KW-0472">Membrane</keyword>
<proteinExistence type="predicted"/>
<feature type="non-terminal residue" evidence="3">
    <location>
        <position position="1"/>
    </location>
</feature>
<evidence type="ECO:0000313" key="3">
    <source>
        <dbReference type="EMBL" id="CAB4020074.1"/>
    </source>
</evidence>
<feature type="region of interest" description="Disordered" evidence="1">
    <location>
        <begin position="148"/>
        <end position="201"/>
    </location>
</feature>
<comment type="caution">
    <text evidence="3">The sequence shown here is derived from an EMBL/GenBank/DDBJ whole genome shotgun (WGS) entry which is preliminary data.</text>
</comment>
<feature type="compositionally biased region" description="Basic and acidic residues" evidence="1">
    <location>
        <begin position="177"/>
        <end position="187"/>
    </location>
</feature>
<feature type="compositionally biased region" description="Basic and acidic residues" evidence="1">
    <location>
        <begin position="231"/>
        <end position="253"/>
    </location>
</feature>
<evidence type="ECO:0000256" key="2">
    <source>
        <dbReference type="SAM" id="Phobius"/>
    </source>
</evidence>
<dbReference type="EMBL" id="CACRXK020010768">
    <property type="protein sequence ID" value="CAB4020074.1"/>
    <property type="molecule type" value="Genomic_DNA"/>
</dbReference>
<dbReference type="AlphaFoldDB" id="A0A6S7ILQ7"/>
<organism evidence="3 4">
    <name type="scientific">Paramuricea clavata</name>
    <name type="common">Red gorgonian</name>
    <name type="synonym">Violescent sea-whip</name>
    <dbReference type="NCBI Taxonomy" id="317549"/>
    <lineage>
        <taxon>Eukaryota</taxon>
        <taxon>Metazoa</taxon>
        <taxon>Cnidaria</taxon>
        <taxon>Anthozoa</taxon>
        <taxon>Octocorallia</taxon>
        <taxon>Malacalcyonacea</taxon>
        <taxon>Plexauridae</taxon>
        <taxon>Paramuricea</taxon>
    </lineage>
</organism>